<evidence type="ECO:0000256" key="3">
    <source>
        <dbReference type="ARBA" id="ARBA00022475"/>
    </source>
</evidence>
<dbReference type="PANTHER" id="PTHR32195:SF26">
    <property type="entry name" value="TRYPTOPHAN OR TYROSINE TRANSPORTER PROTEIN"/>
    <property type="match status" value="1"/>
</dbReference>
<comment type="caution">
    <text evidence="9">The sequence shown here is derived from an EMBL/GenBank/DDBJ whole genome shotgun (WGS) entry which is preliminary data.</text>
</comment>
<keyword evidence="6 8" id="KW-1133">Transmembrane helix</keyword>
<proteinExistence type="predicted"/>
<keyword evidence="10" id="KW-1185">Reference proteome</keyword>
<comment type="subcellular location">
    <subcellularLocation>
        <location evidence="1">Cell inner membrane</location>
        <topology evidence="1">Multi-pass membrane protein</topology>
    </subcellularLocation>
</comment>
<feature type="transmembrane region" description="Helical" evidence="8">
    <location>
        <begin position="170"/>
        <end position="192"/>
    </location>
</feature>
<evidence type="ECO:0000313" key="10">
    <source>
        <dbReference type="Proteomes" id="UP001363151"/>
    </source>
</evidence>
<evidence type="ECO:0008006" key="11">
    <source>
        <dbReference type="Google" id="ProtNLM"/>
    </source>
</evidence>
<sequence>MVGGGILAIPTVSSAAGFVPSSALLFALWTANVGTGLLLGEVAAAAIRDGEDDVSLRTLSRNALGESGSSLTSALFAGTNVLLMGAYIALGGDTMFGDTLFPSDDFVAPRVAYAALTAALVAFPAVMEPANNALVVVMTGALVALLAVAAPSVDVGHLLQSAPPEELGGALASAAPVLVSSLVFQNVVPVIAKGFDGDSAKIREAVVLGSAAPLFAYVAFTASVLGRGGGGAAAGELIDAARGLPEDLRPAAAAALSVFSVAAVTTSFVGAAVSQSEEVRGYRKDDDALNAAWTFAPPLLLALSGRDVFLPLLSMTGGIANPFLFGLLPCLLAWRHRYDGDAEPEEILPGGRVGVSALGSGAGFLVLNAGLADAAHAVSETVAHIHL</sequence>
<evidence type="ECO:0000313" key="9">
    <source>
        <dbReference type="EMBL" id="KAK7230398.1"/>
    </source>
</evidence>
<evidence type="ECO:0000256" key="5">
    <source>
        <dbReference type="ARBA" id="ARBA00022692"/>
    </source>
</evidence>
<dbReference type="Proteomes" id="UP001363151">
    <property type="component" value="Unassembled WGS sequence"/>
</dbReference>
<keyword evidence="5 8" id="KW-0812">Transmembrane</keyword>
<accession>A0ABR1FGJ4</accession>
<feature type="transmembrane region" description="Helical" evidence="8">
    <location>
        <begin position="68"/>
        <end position="90"/>
    </location>
</feature>
<gene>
    <name evidence="9" type="ORF">SO694_00182026</name>
</gene>
<evidence type="ECO:0000256" key="2">
    <source>
        <dbReference type="ARBA" id="ARBA00022448"/>
    </source>
</evidence>
<evidence type="ECO:0000256" key="6">
    <source>
        <dbReference type="ARBA" id="ARBA00022989"/>
    </source>
</evidence>
<keyword evidence="2" id="KW-0813">Transport</keyword>
<evidence type="ECO:0000256" key="7">
    <source>
        <dbReference type="ARBA" id="ARBA00023136"/>
    </source>
</evidence>
<feature type="transmembrane region" description="Helical" evidence="8">
    <location>
        <begin position="25"/>
        <end position="47"/>
    </location>
</feature>
<feature type="transmembrane region" description="Helical" evidence="8">
    <location>
        <begin position="204"/>
        <end position="225"/>
    </location>
</feature>
<reference evidence="9 10" key="1">
    <citation type="submission" date="2024-03" db="EMBL/GenBank/DDBJ databases">
        <title>Aureococcus anophagefferens CCMP1851 and Kratosvirus quantuckense: Draft genome of a second virus-susceptible host strain in the model system.</title>
        <authorList>
            <person name="Chase E."/>
            <person name="Truchon A.R."/>
            <person name="Schepens W."/>
            <person name="Wilhelm S.W."/>
        </authorList>
    </citation>
    <scope>NUCLEOTIDE SEQUENCE [LARGE SCALE GENOMIC DNA]</scope>
    <source>
        <strain evidence="9 10">CCMP1851</strain>
    </source>
</reference>
<feature type="transmembrane region" description="Helical" evidence="8">
    <location>
        <begin position="110"/>
        <end position="126"/>
    </location>
</feature>
<keyword evidence="7 8" id="KW-0472">Membrane</keyword>
<evidence type="ECO:0000256" key="8">
    <source>
        <dbReference type="SAM" id="Phobius"/>
    </source>
</evidence>
<dbReference type="EMBL" id="JBBJCI010000435">
    <property type="protein sequence ID" value="KAK7230398.1"/>
    <property type="molecule type" value="Genomic_DNA"/>
</dbReference>
<dbReference type="PANTHER" id="PTHR32195">
    <property type="entry name" value="OS07G0662800 PROTEIN"/>
    <property type="match status" value="1"/>
</dbReference>
<evidence type="ECO:0000256" key="4">
    <source>
        <dbReference type="ARBA" id="ARBA00022519"/>
    </source>
</evidence>
<keyword evidence="4" id="KW-0997">Cell inner membrane</keyword>
<dbReference type="Pfam" id="PF03222">
    <property type="entry name" value="Trp_Tyr_perm"/>
    <property type="match status" value="1"/>
</dbReference>
<dbReference type="InterPro" id="IPR018227">
    <property type="entry name" value="Amino_acid_transport_2"/>
</dbReference>
<organism evidence="9 10">
    <name type="scientific">Aureococcus anophagefferens</name>
    <name type="common">Harmful bloom alga</name>
    <dbReference type="NCBI Taxonomy" id="44056"/>
    <lineage>
        <taxon>Eukaryota</taxon>
        <taxon>Sar</taxon>
        <taxon>Stramenopiles</taxon>
        <taxon>Ochrophyta</taxon>
        <taxon>Pelagophyceae</taxon>
        <taxon>Pelagomonadales</taxon>
        <taxon>Pelagomonadaceae</taxon>
        <taxon>Aureococcus</taxon>
    </lineage>
</organism>
<keyword evidence="3" id="KW-1003">Cell membrane</keyword>
<protein>
    <recommendedName>
        <fullName evidence="11">Amino acid transporter transmembrane domain-containing protein</fullName>
    </recommendedName>
</protein>
<feature type="transmembrane region" description="Helical" evidence="8">
    <location>
        <begin position="133"/>
        <end position="150"/>
    </location>
</feature>
<evidence type="ECO:0000256" key="1">
    <source>
        <dbReference type="ARBA" id="ARBA00004429"/>
    </source>
</evidence>
<feature type="transmembrane region" description="Helical" evidence="8">
    <location>
        <begin position="251"/>
        <end position="274"/>
    </location>
</feature>
<name>A0ABR1FGJ4_AURAN</name>